<evidence type="ECO:0000256" key="1">
    <source>
        <dbReference type="SAM" id="MobiDB-lite"/>
    </source>
</evidence>
<dbReference type="GO" id="GO:0005829">
    <property type="term" value="C:cytosol"/>
    <property type="evidence" value="ECO:0007669"/>
    <property type="project" value="TreeGrafter"/>
</dbReference>
<dbReference type="RefSeq" id="WP_013415690.1">
    <property type="nucleotide sequence ID" value="NC_014659.1"/>
</dbReference>
<dbReference type="SUPFAM" id="SSF52540">
    <property type="entry name" value="P-loop containing nucleoside triphosphate hydrolases"/>
    <property type="match status" value="1"/>
</dbReference>
<sequence>MSRIVLLTDRDDFARRVYHAADGNLLVLPAQPVPRGPAQLVGLGVTVQPEVLVLGPDVPEVEGLSLAGRIDHSTPGTTVVLASDAGTDVWLRAMRAGVRDVMSPEAEIADVRAVLDRAGQAALARRQGASAPAEQHAVQGKVIVVASPKGGTGKTTVATNLAVGLAAAAPHSTVLVDLDVQFGDVASALQLVPEHCLTDAVAGPASQDMIVLKTVLTPHSTGLHALCGSDSPAAGDSITGEQVSTLLTQLAAEFRYVVVDTAPGLLEHTLAALDLATDVVLVSGMDVPSVRGMHKELQLLTELNLGPVVRHVVLNFADRREGLTVQDIQNTIGVPADIVIKRSKAVALSTNRGVPLLQNPGRDRTAKELWRLVGRIDPAPDTAKGGRARHRAAEAVGAK</sequence>
<dbReference type="PANTHER" id="PTHR43384:SF13">
    <property type="entry name" value="SLR0110 PROTEIN"/>
    <property type="match status" value="1"/>
</dbReference>
<dbReference type="EMBL" id="FN563149">
    <property type="protein sequence ID" value="CBH47907.1"/>
    <property type="molecule type" value="Genomic_DNA"/>
</dbReference>
<feature type="region of interest" description="Disordered" evidence="1">
    <location>
        <begin position="380"/>
        <end position="399"/>
    </location>
</feature>
<dbReference type="GO" id="GO:0009898">
    <property type="term" value="C:cytoplasmic side of plasma membrane"/>
    <property type="evidence" value="ECO:0007669"/>
    <property type="project" value="TreeGrafter"/>
</dbReference>
<evidence type="ECO:0000313" key="4">
    <source>
        <dbReference type="Proteomes" id="UP000006892"/>
    </source>
</evidence>
<dbReference type="KEGG" id="req:REQ_18400"/>
<proteinExistence type="predicted"/>
<dbReference type="GO" id="GO:0016887">
    <property type="term" value="F:ATP hydrolysis activity"/>
    <property type="evidence" value="ECO:0007669"/>
    <property type="project" value="TreeGrafter"/>
</dbReference>
<dbReference type="Gene3D" id="3.40.50.300">
    <property type="entry name" value="P-loop containing nucleotide triphosphate hydrolases"/>
    <property type="match status" value="1"/>
</dbReference>
<dbReference type="GO" id="GO:0051782">
    <property type="term" value="P:negative regulation of cell division"/>
    <property type="evidence" value="ECO:0007669"/>
    <property type="project" value="TreeGrafter"/>
</dbReference>
<accession>A0A3S5Y5W3</accession>
<dbReference type="InterPro" id="IPR011006">
    <property type="entry name" value="CheY-like_superfamily"/>
</dbReference>
<reference evidence="3" key="1">
    <citation type="journal article" date="2010" name="PLoS Genet.">
        <title>The genome of a pathogenic rhodococcus: cooptive virulence underpinned by key gene acquisitions.</title>
        <authorList>
            <person name="Letek M."/>
            <person name="Gonzalez P."/>
            <person name="Macarthur I."/>
            <person name="Rodriguez H."/>
            <person name="Freeman T.C."/>
            <person name="Valero-Rello A."/>
            <person name="Blanco M."/>
            <person name="Buckley T."/>
            <person name="Cherevach I."/>
            <person name="Fahey R."/>
            <person name="Hapeshi A."/>
            <person name="Holdstock J."/>
            <person name="Leadon D."/>
            <person name="Navas J."/>
            <person name="Ocampo A."/>
            <person name="Quail M.A."/>
            <person name="Sanders M."/>
            <person name="Scortti M.M."/>
            <person name="Prescott J.F."/>
            <person name="Fogarty U."/>
            <person name="Meijer W.G."/>
            <person name="Parkhill J."/>
            <person name="Bentley S.D."/>
            <person name="Vazquez-Boland J.A."/>
        </authorList>
    </citation>
    <scope>NUCLEOTIDE SEQUENCE [LARGE SCALE GENOMIC DNA]</scope>
    <source>
        <strain evidence="3 4">103S</strain>
    </source>
</reference>
<feature type="domain" description="AAA" evidence="2">
    <location>
        <begin position="141"/>
        <end position="300"/>
    </location>
</feature>
<dbReference type="SUPFAM" id="SSF52172">
    <property type="entry name" value="CheY-like"/>
    <property type="match status" value="1"/>
</dbReference>
<dbReference type="AlphaFoldDB" id="A0A3S5Y5W3"/>
<dbReference type="PANTHER" id="PTHR43384">
    <property type="entry name" value="SEPTUM SITE-DETERMINING PROTEIN MIND HOMOLOG, CHLOROPLASTIC-RELATED"/>
    <property type="match status" value="1"/>
</dbReference>
<organism evidence="3">
    <name type="scientific">Rhodococcus hoagii (strain 103S)</name>
    <name type="common">Rhodococcus equi</name>
    <dbReference type="NCBI Taxonomy" id="685727"/>
    <lineage>
        <taxon>Bacteria</taxon>
        <taxon>Bacillati</taxon>
        <taxon>Actinomycetota</taxon>
        <taxon>Actinomycetes</taxon>
        <taxon>Mycobacteriales</taxon>
        <taxon>Nocardiaceae</taxon>
        <taxon>Prescottella</taxon>
    </lineage>
</organism>
<dbReference type="GO" id="GO:0005524">
    <property type="term" value="F:ATP binding"/>
    <property type="evidence" value="ECO:0007669"/>
    <property type="project" value="TreeGrafter"/>
</dbReference>
<name>A0A3S5Y5W3_RHOH1</name>
<evidence type="ECO:0000313" key="3">
    <source>
        <dbReference type="EMBL" id="CBH47907.1"/>
    </source>
</evidence>
<dbReference type="Pfam" id="PF13614">
    <property type="entry name" value="AAA_31"/>
    <property type="match status" value="1"/>
</dbReference>
<dbReference type="InterPro" id="IPR027417">
    <property type="entry name" value="P-loop_NTPase"/>
</dbReference>
<dbReference type="Gene3D" id="3.40.50.2300">
    <property type="match status" value="1"/>
</dbReference>
<gene>
    <name evidence="3" type="ordered locus">REQ_18400</name>
</gene>
<dbReference type="Proteomes" id="UP001154400">
    <property type="component" value="Chromosome"/>
</dbReference>
<dbReference type="InterPro" id="IPR050625">
    <property type="entry name" value="ParA/MinD_ATPase"/>
</dbReference>
<protein>
    <submittedName>
        <fullName evidence="3">Flp pilus assembly ATPase CpaE-like</fullName>
    </submittedName>
</protein>
<dbReference type="InterPro" id="IPR025669">
    <property type="entry name" value="AAA_dom"/>
</dbReference>
<evidence type="ECO:0000259" key="2">
    <source>
        <dbReference type="Pfam" id="PF13614"/>
    </source>
</evidence>